<accession>A0AAE1NFZ8</accession>
<gene>
    <name evidence="2" type="ORF">Pmani_038081</name>
</gene>
<evidence type="ECO:0000313" key="3">
    <source>
        <dbReference type="Proteomes" id="UP001292094"/>
    </source>
</evidence>
<evidence type="ECO:0000256" key="1">
    <source>
        <dbReference type="SAM" id="MobiDB-lite"/>
    </source>
</evidence>
<feature type="region of interest" description="Disordered" evidence="1">
    <location>
        <begin position="54"/>
        <end position="73"/>
    </location>
</feature>
<reference evidence="2" key="1">
    <citation type="submission" date="2023-11" db="EMBL/GenBank/DDBJ databases">
        <title>Genome assemblies of two species of porcelain crab, Petrolisthes cinctipes and Petrolisthes manimaculis (Anomura: Porcellanidae).</title>
        <authorList>
            <person name="Angst P."/>
        </authorList>
    </citation>
    <scope>NUCLEOTIDE SEQUENCE</scope>
    <source>
        <strain evidence="2">PB745_02</strain>
        <tissue evidence="2">Gill</tissue>
    </source>
</reference>
<sequence>MDLPCFMAYLREDLELMGTAETQSQLVKRTQSNMSQSTGGARPHAGEVYGRLKEMEQQQGPPSSHTVPLTIGDSAEVFDCA</sequence>
<dbReference type="AlphaFoldDB" id="A0AAE1NFZ8"/>
<keyword evidence="3" id="KW-1185">Reference proteome</keyword>
<feature type="compositionally biased region" description="Polar residues" evidence="1">
    <location>
        <begin position="30"/>
        <end position="39"/>
    </location>
</feature>
<proteinExistence type="predicted"/>
<organism evidence="2 3">
    <name type="scientific">Petrolisthes manimaculis</name>
    <dbReference type="NCBI Taxonomy" id="1843537"/>
    <lineage>
        <taxon>Eukaryota</taxon>
        <taxon>Metazoa</taxon>
        <taxon>Ecdysozoa</taxon>
        <taxon>Arthropoda</taxon>
        <taxon>Crustacea</taxon>
        <taxon>Multicrustacea</taxon>
        <taxon>Malacostraca</taxon>
        <taxon>Eumalacostraca</taxon>
        <taxon>Eucarida</taxon>
        <taxon>Decapoda</taxon>
        <taxon>Pleocyemata</taxon>
        <taxon>Anomura</taxon>
        <taxon>Galatheoidea</taxon>
        <taxon>Porcellanidae</taxon>
        <taxon>Petrolisthes</taxon>
    </lineage>
</organism>
<feature type="compositionally biased region" description="Polar residues" evidence="1">
    <location>
        <begin position="57"/>
        <end position="67"/>
    </location>
</feature>
<dbReference type="Proteomes" id="UP001292094">
    <property type="component" value="Unassembled WGS sequence"/>
</dbReference>
<name>A0AAE1NFZ8_9EUCA</name>
<protein>
    <submittedName>
        <fullName evidence="2">Uncharacterized protein</fullName>
    </submittedName>
</protein>
<dbReference type="EMBL" id="JAWZYT010006065">
    <property type="protein sequence ID" value="KAK4288923.1"/>
    <property type="molecule type" value="Genomic_DNA"/>
</dbReference>
<evidence type="ECO:0000313" key="2">
    <source>
        <dbReference type="EMBL" id="KAK4288923.1"/>
    </source>
</evidence>
<feature type="region of interest" description="Disordered" evidence="1">
    <location>
        <begin position="30"/>
        <end position="49"/>
    </location>
</feature>
<comment type="caution">
    <text evidence="2">The sequence shown here is derived from an EMBL/GenBank/DDBJ whole genome shotgun (WGS) entry which is preliminary data.</text>
</comment>